<protein>
    <submittedName>
        <fullName evidence="2">Uncharacterized protein</fullName>
    </submittedName>
</protein>
<proteinExistence type="predicted"/>
<dbReference type="EMBL" id="BPLQ01004179">
    <property type="protein sequence ID" value="GIY06173.1"/>
    <property type="molecule type" value="Genomic_DNA"/>
</dbReference>
<gene>
    <name evidence="2" type="ORF">CDAR_252241</name>
</gene>
<evidence type="ECO:0000313" key="2">
    <source>
        <dbReference type="EMBL" id="GIY06173.1"/>
    </source>
</evidence>
<name>A0AAV4Q811_9ARAC</name>
<accession>A0AAV4Q811</accession>
<sequence length="90" mass="9740">MFFYYPVAKKNNPPPRRIQMRPHRLRQSESICVVPSLPNKPEPTLSATRGNEEATLEEGAGPGAGQKGKKAGKAVGINSGEPSSRPLETK</sequence>
<evidence type="ECO:0000256" key="1">
    <source>
        <dbReference type="SAM" id="MobiDB-lite"/>
    </source>
</evidence>
<dbReference type="AlphaFoldDB" id="A0AAV4Q811"/>
<comment type="caution">
    <text evidence="2">The sequence shown here is derived from an EMBL/GenBank/DDBJ whole genome shotgun (WGS) entry which is preliminary data.</text>
</comment>
<evidence type="ECO:0000313" key="3">
    <source>
        <dbReference type="Proteomes" id="UP001054837"/>
    </source>
</evidence>
<reference evidence="2 3" key="1">
    <citation type="submission" date="2021-06" db="EMBL/GenBank/DDBJ databases">
        <title>Caerostris darwini draft genome.</title>
        <authorList>
            <person name="Kono N."/>
            <person name="Arakawa K."/>
        </authorList>
    </citation>
    <scope>NUCLEOTIDE SEQUENCE [LARGE SCALE GENOMIC DNA]</scope>
</reference>
<keyword evidence="3" id="KW-1185">Reference proteome</keyword>
<feature type="region of interest" description="Disordered" evidence="1">
    <location>
        <begin position="34"/>
        <end position="90"/>
    </location>
</feature>
<dbReference type="Proteomes" id="UP001054837">
    <property type="component" value="Unassembled WGS sequence"/>
</dbReference>
<organism evidence="2 3">
    <name type="scientific">Caerostris darwini</name>
    <dbReference type="NCBI Taxonomy" id="1538125"/>
    <lineage>
        <taxon>Eukaryota</taxon>
        <taxon>Metazoa</taxon>
        <taxon>Ecdysozoa</taxon>
        <taxon>Arthropoda</taxon>
        <taxon>Chelicerata</taxon>
        <taxon>Arachnida</taxon>
        <taxon>Araneae</taxon>
        <taxon>Araneomorphae</taxon>
        <taxon>Entelegynae</taxon>
        <taxon>Araneoidea</taxon>
        <taxon>Araneidae</taxon>
        <taxon>Caerostris</taxon>
    </lineage>
</organism>